<dbReference type="Proteomes" id="UP000830375">
    <property type="component" value="Unassembled WGS sequence"/>
</dbReference>
<evidence type="ECO:0000256" key="5">
    <source>
        <dbReference type="ARBA" id="ARBA00023015"/>
    </source>
</evidence>
<feature type="domain" description="BHLH" evidence="12">
    <location>
        <begin position="228"/>
        <end position="281"/>
    </location>
</feature>
<keyword evidence="7" id="KW-0010">Activator</keyword>
<keyword evidence="14" id="KW-1185">Reference proteome</keyword>
<evidence type="ECO:0000256" key="6">
    <source>
        <dbReference type="ARBA" id="ARBA00023125"/>
    </source>
</evidence>
<dbReference type="InterPro" id="IPR011598">
    <property type="entry name" value="bHLH_dom"/>
</dbReference>
<dbReference type="CDD" id="cd19697">
    <property type="entry name" value="bHLH-PAS_NPAS4_PASD10"/>
    <property type="match status" value="1"/>
</dbReference>
<evidence type="ECO:0000256" key="9">
    <source>
        <dbReference type="ARBA" id="ARBA00023242"/>
    </source>
</evidence>
<keyword evidence="9" id="KW-0539">Nucleus</keyword>
<evidence type="ECO:0000259" key="11">
    <source>
        <dbReference type="PROSITE" id="PS50112"/>
    </source>
</evidence>
<dbReference type="PROSITE" id="PS50112">
    <property type="entry name" value="PAS"/>
    <property type="match status" value="1"/>
</dbReference>
<evidence type="ECO:0000259" key="12">
    <source>
        <dbReference type="PROSITE" id="PS50888"/>
    </source>
</evidence>
<dbReference type="InterPro" id="IPR000014">
    <property type="entry name" value="PAS"/>
</dbReference>
<evidence type="ECO:0000256" key="4">
    <source>
        <dbReference type="ARBA" id="ARBA00022902"/>
    </source>
</evidence>
<organism evidence="13 14">
    <name type="scientific">Labeo rohita</name>
    <name type="common">Indian major carp</name>
    <name type="synonym">Cyprinus rohita</name>
    <dbReference type="NCBI Taxonomy" id="84645"/>
    <lineage>
        <taxon>Eukaryota</taxon>
        <taxon>Metazoa</taxon>
        <taxon>Chordata</taxon>
        <taxon>Craniata</taxon>
        <taxon>Vertebrata</taxon>
        <taxon>Euteleostomi</taxon>
        <taxon>Actinopterygii</taxon>
        <taxon>Neopterygii</taxon>
        <taxon>Teleostei</taxon>
        <taxon>Ostariophysi</taxon>
        <taxon>Cypriniformes</taxon>
        <taxon>Cyprinidae</taxon>
        <taxon>Labeoninae</taxon>
        <taxon>Labeonini</taxon>
        <taxon>Labeo</taxon>
    </lineage>
</organism>
<dbReference type="SUPFAM" id="SSF55785">
    <property type="entry name" value="PYP-like sensor domain (PAS domain)"/>
    <property type="match status" value="1"/>
</dbReference>
<keyword evidence="6" id="KW-0238">DNA-binding</keyword>
<evidence type="ECO:0000256" key="1">
    <source>
        <dbReference type="ARBA" id="ARBA00004123"/>
    </source>
</evidence>
<evidence type="ECO:0000256" key="8">
    <source>
        <dbReference type="ARBA" id="ARBA00023163"/>
    </source>
</evidence>
<feature type="region of interest" description="Disordered" evidence="10">
    <location>
        <begin position="125"/>
        <end position="238"/>
    </location>
</feature>
<feature type="compositionally biased region" description="Polar residues" evidence="10">
    <location>
        <begin position="221"/>
        <end position="235"/>
    </location>
</feature>
<proteinExistence type="predicted"/>
<dbReference type="Pfam" id="PF14598">
    <property type="entry name" value="PAS_11"/>
    <property type="match status" value="1"/>
</dbReference>
<comment type="caution">
    <text evidence="13">The sequence shown here is derived from an EMBL/GenBank/DDBJ whole genome shotgun (WGS) entry which is preliminary data.</text>
</comment>
<dbReference type="SMART" id="SM00091">
    <property type="entry name" value="PAS"/>
    <property type="match status" value="2"/>
</dbReference>
<feature type="compositionally biased region" description="Low complexity" evidence="10">
    <location>
        <begin position="643"/>
        <end position="653"/>
    </location>
</feature>
<dbReference type="Pfam" id="PF23183">
    <property type="entry name" value="bHLH_NPAS4"/>
    <property type="match status" value="1"/>
</dbReference>
<dbReference type="PANTHER" id="PTHR23043:SF24">
    <property type="entry name" value="NEURONAL PAS DOMAIN-CONTAINING PROTEIN 4"/>
    <property type="match status" value="1"/>
</dbReference>
<dbReference type="PANTHER" id="PTHR23043">
    <property type="entry name" value="HYPOXIA-INDUCIBLE FACTOR 1 ALPHA"/>
    <property type="match status" value="1"/>
</dbReference>
<gene>
    <name evidence="13" type="ORF">H4Q32_020808</name>
</gene>
<feature type="compositionally biased region" description="Low complexity" evidence="10">
    <location>
        <begin position="980"/>
        <end position="1001"/>
    </location>
</feature>
<name>A0ABQ8M1N2_LABRO</name>
<feature type="region of interest" description="Disordered" evidence="10">
    <location>
        <begin position="580"/>
        <end position="677"/>
    </location>
</feature>
<evidence type="ECO:0000256" key="3">
    <source>
        <dbReference type="ARBA" id="ARBA00022782"/>
    </source>
</evidence>
<dbReference type="InterPro" id="IPR035965">
    <property type="entry name" value="PAS-like_dom_sf"/>
</dbReference>
<evidence type="ECO:0000313" key="14">
    <source>
        <dbReference type="Proteomes" id="UP000830375"/>
    </source>
</evidence>
<feature type="compositionally biased region" description="Basic and acidic residues" evidence="10">
    <location>
        <begin position="133"/>
        <end position="147"/>
    </location>
</feature>
<dbReference type="InterPro" id="IPR056192">
    <property type="entry name" value="bHLH_NPAS4"/>
</dbReference>
<evidence type="ECO:0000256" key="2">
    <source>
        <dbReference type="ARBA" id="ARBA00022737"/>
    </source>
</evidence>
<dbReference type="CDD" id="cd00130">
    <property type="entry name" value="PAS"/>
    <property type="match status" value="1"/>
</dbReference>
<keyword evidence="2" id="KW-0677">Repeat</keyword>
<dbReference type="EMBL" id="JACTAM010000014">
    <property type="protein sequence ID" value="KAI2656800.1"/>
    <property type="molecule type" value="Genomic_DNA"/>
</dbReference>
<keyword evidence="3" id="KW-0221">Differentiation</keyword>
<keyword evidence="5" id="KW-0805">Transcription regulation</keyword>
<reference evidence="13 14" key="1">
    <citation type="submission" date="2022-01" db="EMBL/GenBank/DDBJ databases">
        <title>A high-quality chromosome-level genome assembly of rohu carp, Labeo rohita.</title>
        <authorList>
            <person name="Arick M.A. II"/>
            <person name="Hsu C.-Y."/>
            <person name="Magbanua Z."/>
            <person name="Pechanova O."/>
            <person name="Grover C."/>
            <person name="Miller E."/>
            <person name="Thrash A."/>
            <person name="Ezzel L."/>
            <person name="Alam S."/>
            <person name="Benzie J."/>
            <person name="Hamilton M."/>
            <person name="Karsi A."/>
            <person name="Lawrence M.L."/>
            <person name="Peterson D.G."/>
        </authorList>
    </citation>
    <scope>NUCLEOTIDE SEQUENCE [LARGE SCALE GENOMIC DNA]</scope>
    <source>
        <strain evidence="14">BAU-BD-2019</strain>
        <tissue evidence="13">Blood</tissue>
    </source>
</reference>
<evidence type="ECO:0000313" key="13">
    <source>
        <dbReference type="EMBL" id="KAI2656800.1"/>
    </source>
</evidence>
<feature type="region of interest" description="Disordered" evidence="10">
    <location>
        <begin position="739"/>
        <end position="797"/>
    </location>
</feature>
<feature type="compositionally biased region" description="Low complexity" evidence="10">
    <location>
        <begin position="666"/>
        <end position="677"/>
    </location>
</feature>
<sequence length="1157" mass="124774">MCDLKDYMRRRGRKRIDSYGRTAARALESLCTGFLSVTLGLSDIKDGTNCPVQGEYKEAQSACHTRGFGESGPLSRSYAAQKQNPPSLYTSIHRSAVTPSTFHSLSPPIARFCPNRAFCVAGAPDFKPTSSTERGDADVGAESERTGWEGFTDSGYLGERRLQQQPTDSISDPEERSIQPPVRNLSQALWRNRGGKPGRGRRKEKSSRTLDIQHFQRTQKESSASVTTMYRSTKGASKARRDQINAEIRNLKDLLPISDADKSRLSYLHIMSLACMYTRKSVFFSQDTAGSAEETAGFLTFHELNELVQMMPGFLLLLTGEGKLLYLSDSVSEHLGHSMVDLVAQGDSVYDIIDTADHFIMRSNLVPPTSPDTDRLFRCRFNTSKSVRRQSAGNKLVLIRARCLSQTPNESSPGSYWTSNPVWVCFCTPLEPHTSRSGTAPDREPPSAPALESSFFLPCFRSQHSRDMRLQEAQDSVNVYLGLNVETLRSQSWYSFLHPQDLSHASAQHCSLLREGGEGRSEMVVRVETADHSWVWLYMVLQLETGESPIVSNNYIISETEAWSVRQQLSSEQTQLSLVLGSSTSQPESLSLQSPETLSSPDQVFTPGSSGLSGQSFDFSTAACSAGSTEEQGGSSSMEPAQLESGPRSSLSSLEEESFFQHEPSEPVASPSSASSPIPVTVATVSDLDFLTQNILLPPAFQIDPPLPALPLPLPPVPTSQAQQTKEFVCTPPYTPQLGGSNFPFGEPHFSFDPTGATTPPPLAPTATVTTTMAPSLSPSAPSNPQGSPPPPTTTLSTILPLTITSPTTEILFPVEPCSGSLYEKLPPTPDSPGDGDCTVMTLPEVRGPLYVDVPHGPLPYPPEGLLTPEASPGKQPSLPFFSSLREREKERTEISLLAQHISTLVEGFYLDPLLTKLVPSTISERSQSPSLESAGLDSIPLLGDFYPLKSWKGLDLPFFPDDDSLFEESVLETLLQDLTSSPPLSPTPSSSSHSSSPSSPSTPECWCPPLHFDGVSAVSAGHFCSVQSAHCNNEAGRGAMMSPVNTGNMADGKAAGEVAMETEVASSPLFAGIPTSPPLQLTASPASPVSSPISPASPGLPCAQSLFEELAALEPMFGAGASIAPGLGQQPELYQLQSHAPQQCFRKDGSGSDPPF</sequence>
<keyword evidence="4" id="KW-0524">Neurogenesis</keyword>
<protein>
    <submittedName>
        <fullName evidence="13">Neuronal PAS domain-containing protein 4A</fullName>
    </submittedName>
</protein>
<keyword evidence="8" id="KW-0804">Transcription</keyword>
<feature type="domain" description="PAS" evidence="11">
    <location>
        <begin position="300"/>
        <end position="365"/>
    </location>
</feature>
<dbReference type="Gene3D" id="3.30.450.20">
    <property type="entry name" value="PAS domain"/>
    <property type="match status" value="2"/>
</dbReference>
<feature type="compositionally biased region" description="Polar residues" evidence="10">
    <location>
        <begin position="581"/>
        <end position="639"/>
    </location>
</feature>
<comment type="subcellular location">
    <subcellularLocation>
        <location evidence="1">Nucleus</location>
    </subcellularLocation>
</comment>
<feature type="compositionally biased region" description="Basic residues" evidence="10">
    <location>
        <begin position="193"/>
        <end position="205"/>
    </location>
</feature>
<feature type="region of interest" description="Disordered" evidence="10">
    <location>
        <begin position="979"/>
        <end position="1001"/>
    </location>
</feature>
<evidence type="ECO:0000256" key="7">
    <source>
        <dbReference type="ARBA" id="ARBA00023159"/>
    </source>
</evidence>
<evidence type="ECO:0000256" key="10">
    <source>
        <dbReference type="SAM" id="MobiDB-lite"/>
    </source>
</evidence>
<dbReference type="PROSITE" id="PS50888">
    <property type="entry name" value="BHLH"/>
    <property type="match status" value="1"/>
</dbReference>
<accession>A0ABQ8M1N2</accession>
<feature type="compositionally biased region" description="Low complexity" evidence="10">
    <location>
        <begin position="765"/>
        <end position="786"/>
    </location>
</feature>